<dbReference type="PANTHER" id="PTHR30273:SF2">
    <property type="entry name" value="PROTEIN FECR"/>
    <property type="match status" value="1"/>
</dbReference>
<gene>
    <name evidence="2" type="ORF">ACFQY0_10930</name>
</gene>
<proteinExistence type="predicted"/>
<evidence type="ECO:0008006" key="4">
    <source>
        <dbReference type="Google" id="ProtNLM"/>
    </source>
</evidence>
<evidence type="ECO:0000313" key="2">
    <source>
        <dbReference type="EMBL" id="MFC7337692.1"/>
    </source>
</evidence>
<dbReference type="PANTHER" id="PTHR30273">
    <property type="entry name" value="PERIPLASMIC SIGNAL SENSOR AND SIGMA FACTOR ACTIVATOR FECR-RELATED"/>
    <property type="match status" value="1"/>
</dbReference>
<evidence type="ECO:0000313" key="3">
    <source>
        <dbReference type="Proteomes" id="UP001596472"/>
    </source>
</evidence>
<keyword evidence="1" id="KW-0812">Transmembrane</keyword>
<comment type="caution">
    <text evidence="2">The sequence shown here is derived from an EMBL/GenBank/DDBJ whole genome shotgun (WGS) entry which is preliminary data.</text>
</comment>
<sequence>MTPEQLATQNQILQLLDGELDEESARLLDKELRTNGESRRLYIQLSTLHSALEEQESARSSTGRVPVVPVERLLESQRRRILSKALLATAAVLLLSAVVLWVKLVPASAPVASFRLAAESAYVLSHAEGEEAPEGHVLDTGSRLQLTEGVLEASFKSGVKCVIKAPCELAVLADDRVSIPEGVAWFHVPPQGVGFTVELPHLTVTDLGTEFGVSAPAKGDNEVHVMTGRVRVLQRDATHGPVELIAGEARLSGPGGALIEIPVRAERFMDALPQRPSRLISNGNLNVPVDQYEDNSGDTVFRLDPTTLRVLANGEDTEIQSNEWLWSSLTRGFQYSENGGTSGDSGAFIEGAPSHLLGYMRPRAVAQFSKDLKATQGSRTLRMEVLLDDNSRAGRLTLLVELLAWNSDQTGPELSMGGPHANEPTYHVTRLNDATALLHTEIPAVSIADNAWETIDLGTVDLADGYDFYAWRIGVVSATTKDRFAFDNLRIAY</sequence>
<protein>
    <recommendedName>
        <fullName evidence="4">FecR protein</fullName>
    </recommendedName>
</protein>
<dbReference type="Proteomes" id="UP001596472">
    <property type="component" value="Unassembled WGS sequence"/>
</dbReference>
<organism evidence="2 3">
    <name type="scientific">Haloferula chungangensis</name>
    <dbReference type="NCBI Taxonomy" id="1048331"/>
    <lineage>
        <taxon>Bacteria</taxon>
        <taxon>Pseudomonadati</taxon>
        <taxon>Verrucomicrobiota</taxon>
        <taxon>Verrucomicrobiia</taxon>
        <taxon>Verrucomicrobiales</taxon>
        <taxon>Verrucomicrobiaceae</taxon>
        <taxon>Haloferula</taxon>
    </lineage>
</organism>
<accession>A0ABW2L5Q1</accession>
<evidence type="ECO:0000256" key="1">
    <source>
        <dbReference type="SAM" id="Phobius"/>
    </source>
</evidence>
<keyword evidence="3" id="KW-1185">Reference proteome</keyword>
<keyword evidence="1" id="KW-0472">Membrane</keyword>
<reference evidence="3" key="1">
    <citation type="journal article" date="2019" name="Int. J. Syst. Evol. Microbiol.">
        <title>The Global Catalogue of Microorganisms (GCM) 10K type strain sequencing project: providing services to taxonomists for standard genome sequencing and annotation.</title>
        <authorList>
            <consortium name="The Broad Institute Genomics Platform"/>
            <consortium name="The Broad Institute Genome Sequencing Center for Infectious Disease"/>
            <person name="Wu L."/>
            <person name="Ma J."/>
        </authorList>
    </citation>
    <scope>NUCLEOTIDE SEQUENCE [LARGE SCALE GENOMIC DNA]</scope>
    <source>
        <strain evidence="3">CGMCC 4.1467</strain>
    </source>
</reference>
<name>A0ABW2L5Q1_9BACT</name>
<dbReference type="Gene3D" id="2.60.120.1440">
    <property type="match status" value="1"/>
</dbReference>
<dbReference type="RefSeq" id="WP_379712210.1">
    <property type="nucleotide sequence ID" value="NZ_JBHTBS010000004.1"/>
</dbReference>
<keyword evidence="1" id="KW-1133">Transmembrane helix</keyword>
<feature type="transmembrane region" description="Helical" evidence="1">
    <location>
        <begin position="81"/>
        <end position="102"/>
    </location>
</feature>
<dbReference type="InterPro" id="IPR012373">
    <property type="entry name" value="Ferrdict_sens_TM"/>
</dbReference>
<dbReference type="EMBL" id="JBHTBS010000004">
    <property type="protein sequence ID" value="MFC7337692.1"/>
    <property type="molecule type" value="Genomic_DNA"/>
</dbReference>